<organism evidence="2 3">
    <name type="scientific">Pseudomonas vanderleydeniana</name>
    <dbReference type="NCBI Taxonomy" id="2745495"/>
    <lineage>
        <taxon>Bacteria</taxon>
        <taxon>Pseudomonadati</taxon>
        <taxon>Pseudomonadota</taxon>
        <taxon>Gammaproteobacteria</taxon>
        <taxon>Pseudomonadales</taxon>
        <taxon>Pseudomonadaceae</taxon>
        <taxon>Pseudomonas</taxon>
    </lineage>
</organism>
<gene>
    <name evidence="2" type="ORF">HU752_021905</name>
</gene>
<dbReference type="EMBL" id="CP077093">
    <property type="protein sequence ID" value="QXI26572.1"/>
    <property type="molecule type" value="Genomic_DNA"/>
</dbReference>
<accession>A0A9E6PGW5</accession>
<dbReference type="Pfam" id="PF10976">
    <property type="entry name" value="DUF2790"/>
    <property type="match status" value="1"/>
</dbReference>
<protein>
    <submittedName>
        <fullName evidence="2">DUF2790 domain-containing protein</fullName>
    </submittedName>
</protein>
<keyword evidence="1" id="KW-0732">Signal</keyword>
<keyword evidence="3" id="KW-1185">Reference proteome</keyword>
<dbReference type="AlphaFoldDB" id="A0A9E6PGW5"/>
<evidence type="ECO:0000256" key="1">
    <source>
        <dbReference type="SAM" id="SignalP"/>
    </source>
</evidence>
<name>A0A9E6PGW5_9PSED</name>
<dbReference type="Proteomes" id="UP000634530">
    <property type="component" value="Chromosome"/>
</dbReference>
<dbReference type="InterPro" id="IPR021245">
    <property type="entry name" value="DUF2790"/>
</dbReference>
<sequence length="109" mass="12403">MRIIQSLVFTLAIISPVVSHAFANDESLTRRIIQDHQEAISQYAQDNNKPLPAIVNYTYGMKLDIAKVIRVSPEMRLCKVIPQLMTYENSKGELNTLQYKVMSDCMGKN</sequence>
<dbReference type="KEGG" id="pvw:HU752_021905"/>
<proteinExistence type="predicted"/>
<dbReference type="Gene3D" id="2.30.140.50">
    <property type="entry name" value="Protein of unknown function DUF2790"/>
    <property type="match status" value="1"/>
</dbReference>
<evidence type="ECO:0000313" key="2">
    <source>
        <dbReference type="EMBL" id="QXI26572.1"/>
    </source>
</evidence>
<reference evidence="2 3" key="1">
    <citation type="journal article" date="2020" name="Microorganisms">
        <title>Reliable Identification of Environmental Pseudomonas Isolates Using the rpoD Gene.</title>
        <authorList>
            <consortium name="The Broad Institute Genome Sequencing Platform"/>
            <person name="Girard L."/>
            <person name="Lood C."/>
            <person name="Rokni-Zadeh H."/>
            <person name="van Noort V."/>
            <person name="Lavigne R."/>
            <person name="De Mot R."/>
        </authorList>
    </citation>
    <scope>NUCLEOTIDE SEQUENCE [LARGE SCALE GENOMIC DNA]</scope>
    <source>
        <strain evidence="2 3">RW8P3</strain>
    </source>
</reference>
<reference evidence="2 3" key="2">
    <citation type="journal article" date="2021" name="Microorganisms">
        <title>The Ever-Expanding Pseudomonas Genus: Description of 43 New Species and Partition of the Pseudomonas putida Group.</title>
        <authorList>
            <person name="Girard L."/>
            <person name="Lood C."/>
            <person name="Hofte M."/>
            <person name="Vandamme P."/>
            <person name="Rokni-Zadeh H."/>
            <person name="van Noort V."/>
            <person name="Lavigne R."/>
            <person name="De Mot R."/>
        </authorList>
    </citation>
    <scope>NUCLEOTIDE SEQUENCE [LARGE SCALE GENOMIC DNA]</scope>
    <source>
        <strain evidence="2 3">RW8P3</strain>
    </source>
</reference>
<evidence type="ECO:0000313" key="3">
    <source>
        <dbReference type="Proteomes" id="UP000634530"/>
    </source>
</evidence>
<feature type="signal peptide" evidence="1">
    <location>
        <begin position="1"/>
        <end position="21"/>
    </location>
</feature>
<feature type="chain" id="PRO_5039682898" evidence="1">
    <location>
        <begin position="22"/>
        <end position="109"/>
    </location>
</feature>
<dbReference type="RefSeq" id="WP_186675395.1">
    <property type="nucleotide sequence ID" value="NZ_CP077093.1"/>
</dbReference>